<accession>A0ACB7CBB0</accession>
<protein>
    <submittedName>
        <fullName evidence="1">Uncharacterized protein</fullName>
    </submittedName>
</protein>
<comment type="caution">
    <text evidence="1">The sequence shown here is derived from an EMBL/GenBank/DDBJ whole genome shotgun (WGS) entry which is preliminary data.</text>
</comment>
<dbReference type="Proteomes" id="UP000768646">
    <property type="component" value="Unassembled WGS sequence"/>
</dbReference>
<sequence length="1122" mass="130037">MDTPVCLISDVDPSNKVLKDQMGEEKTLNAEEGDLNTFYVEKEVSSFKREEMPVDFSENMNQFQEIKQDSPNKRKLTRFVSTIINNVKHAWVRAKSDYKESLRKRNKRLFVKKHPHPYLRQKKTITKTRRRTIVPKTCEEAISDKAVQEVISNASTFSTTFQSCSEWLPIDSSKIHELKVPLEAMDREDEKKSLEMQNMMNRELDALVMKSLDSETMYYTIEFLKKELEETKKRLDMFEKKYGLFTDLFVNSENHENSKIPASHFETEDHMIDDLTYPVSSLSRDVIMSTVNPHVLNSAESHEQVIDDDPSLEILSPVGERIICEECIQKIISHVEKNYMKISDKDNTQVSSNDPYRVKFNCNDPEHPYMWSSKKKIFHFIIIFMMTFIIFSSLTFYVPHVLIKPELHTNLFRLSIMLIGLALGSLIGSPLSKHYGHRKVFLVFFFAFTVAHLISVASQFRTLIMIVFRFLSGIFGGIIFSSCKLSIFDIFNDSKASLSEVLLQSSVLLGLHTGPIIGLMIEEYKETMWSFWIILATSCFIFILGTIVLKEASPEVILNKRINRLRWITGSSRFVACIEDRKPLNYIFLLLLKLFWNILSKDFVVLAVIISKTILLTTSFLILFVHPFSLKQTYQLEILHIYVLLFSRIIGLVLAICCYKIQFKIFAKRLNYGKIERKLFHPVVLYPVYIITLFWMAFTTKEFFHYLVPVLSHCVLSFSEILILDGFDQYVIASYPHESQASSISFSFPSPIVSVILHAVMKISLNKELFVFTIVTSIVNVFSYIIPFSIVFTFNLINNNIYSFIYFRRVLTGLFGTGVISGSLISFSYNYFSNKRHKEKPSSIELETKTCDYSESPVNPYGLYQYCEPKHTNDLLVRKGYISCYDRRMRVPFWVLLHITPTSLKLVNGNRKYSVFKEDPDIPEKFCSKLSDYYLSGYDRGHLAPAANIKFSQDALNETFYLTNIAPQIGEGFNRNYWSYFEEFCRSLTSKYSSIYLIIGPLYLPKKDLDGKWRVTYEMIGNPPNIAVPTHFFSIIYAEDETKKDSVAVGSFVFPNAKIDDNANLMDFIVPIDAIERASGIEFEYKSDKKQKELCKEVKCIVKKYFPKKHNILDSRKLIEVQ</sequence>
<organism evidence="1 2">
    <name type="scientific">Pneumocystis oryctolagi</name>
    <dbReference type="NCBI Taxonomy" id="42067"/>
    <lineage>
        <taxon>Eukaryota</taxon>
        <taxon>Fungi</taxon>
        <taxon>Dikarya</taxon>
        <taxon>Ascomycota</taxon>
        <taxon>Taphrinomycotina</taxon>
        <taxon>Pneumocystomycetes</taxon>
        <taxon>Pneumocystaceae</taxon>
        <taxon>Pneumocystis</taxon>
    </lineage>
</organism>
<evidence type="ECO:0000313" key="1">
    <source>
        <dbReference type="EMBL" id="KAG4304680.1"/>
    </source>
</evidence>
<keyword evidence="2" id="KW-1185">Reference proteome</keyword>
<proteinExistence type="predicted"/>
<name>A0ACB7CBB0_9ASCO</name>
<reference evidence="1 2" key="1">
    <citation type="journal article" date="2021" name="Commun. Biol.">
        <title>Genomic insights into the host specific adaptation of the Pneumocystis genus.</title>
        <authorList>
            <person name="Cisse O.H."/>
            <person name="Ma L."/>
            <person name="Dekker J.P."/>
            <person name="Khil P.P."/>
            <person name="Youn J.-H."/>
            <person name="Brenchley J.M."/>
            <person name="Blair R."/>
            <person name="Pahar B."/>
            <person name="Chabe M."/>
            <person name="Van Rompay K.K.A."/>
            <person name="Keesler R."/>
            <person name="Sukura A."/>
            <person name="Hirsch V."/>
            <person name="Kutty G."/>
            <person name="Liu Y."/>
            <person name="Peng L."/>
            <person name="Chen J."/>
            <person name="Song J."/>
            <person name="Weissenbacher-Lang C."/>
            <person name="Xu J."/>
            <person name="Upham N.S."/>
            <person name="Stajich J.E."/>
            <person name="Cuomo C.A."/>
            <person name="Cushion M.T."/>
            <person name="Kovacs J.A."/>
        </authorList>
    </citation>
    <scope>NUCLEOTIDE SEQUENCE [LARGE SCALE GENOMIC DNA]</scope>
    <source>
        <strain evidence="1 2">RABM</strain>
    </source>
</reference>
<dbReference type="EMBL" id="JABTEG010000007">
    <property type="protein sequence ID" value="KAG4304680.1"/>
    <property type="molecule type" value="Genomic_DNA"/>
</dbReference>
<evidence type="ECO:0000313" key="2">
    <source>
        <dbReference type="Proteomes" id="UP000768646"/>
    </source>
</evidence>
<gene>
    <name evidence="1" type="ORF">PORY_002073</name>
</gene>